<dbReference type="GeneID" id="3873742"/>
<keyword evidence="3" id="KW-1185">Reference proteome</keyword>
<feature type="compositionally biased region" description="Acidic residues" evidence="1">
    <location>
        <begin position="184"/>
        <end position="198"/>
    </location>
</feature>
<feature type="compositionally biased region" description="Basic residues" evidence="1">
    <location>
        <begin position="271"/>
        <end position="280"/>
    </location>
</feature>
<dbReference type="EMBL" id="CM002241">
    <property type="protein sequence ID" value="EAA28321.1"/>
    <property type="molecule type" value="Genomic_DNA"/>
</dbReference>
<feature type="compositionally biased region" description="Low complexity" evidence="1">
    <location>
        <begin position="121"/>
        <end position="140"/>
    </location>
</feature>
<feature type="compositionally biased region" description="Basic residues" evidence="1">
    <location>
        <begin position="155"/>
        <end position="176"/>
    </location>
</feature>
<reference evidence="2 3" key="1">
    <citation type="journal article" date="2003" name="Nature">
        <title>The genome sequence of the filamentous fungus Neurospora crassa.</title>
        <authorList>
            <person name="Galagan J.E."/>
            <person name="Calvo S.E."/>
            <person name="Borkovich K.A."/>
            <person name="Selker E.U."/>
            <person name="Read N.D."/>
            <person name="Jaffe D."/>
            <person name="FitzHugh W."/>
            <person name="Ma L.J."/>
            <person name="Smirnov S."/>
            <person name="Purcell S."/>
            <person name="Rehman B."/>
            <person name="Elkins T."/>
            <person name="Engels R."/>
            <person name="Wang S."/>
            <person name="Nielsen C.B."/>
            <person name="Butler J."/>
            <person name="Endrizzi M."/>
            <person name="Qui D."/>
            <person name="Ianakiev P."/>
            <person name="Bell-Pedersen D."/>
            <person name="Nelson M.A."/>
            <person name="Werner-Washburne M."/>
            <person name="Selitrennikoff C.P."/>
            <person name="Kinsey J.A."/>
            <person name="Braun E.L."/>
            <person name="Zelter A."/>
            <person name="Schulte U."/>
            <person name="Kothe G.O."/>
            <person name="Jedd G."/>
            <person name="Mewes W."/>
            <person name="Staben C."/>
            <person name="Marcotte E."/>
            <person name="Greenberg D."/>
            <person name="Roy A."/>
            <person name="Foley K."/>
            <person name="Naylor J."/>
            <person name="Stange-Thomann N."/>
            <person name="Barrett R."/>
            <person name="Gnerre S."/>
            <person name="Kamal M."/>
            <person name="Kamvysselis M."/>
            <person name="Mauceli E."/>
            <person name="Bielke C."/>
            <person name="Rudd S."/>
            <person name="Frishman D."/>
            <person name="Krystofova S."/>
            <person name="Rasmussen C."/>
            <person name="Metzenberg R.L."/>
            <person name="Perkins D.D."/>
            <person name="Kroken S."/>
            <person name="Cogoni C."/>
            <person name="Macino G."/>
            <person name="Catcheside D."/>
            <person name="Li W."/>
            <person name="Pratt R.J."/>
            <person name="Osmani S.A."/>
            <person name="DeSouza C.P."/>
            <person name="Glass L."/>
            <person name="Orbach M.J."/>
            <person name="Berglund J.A."/>
            <person name="Voelker R."/>
            <person name="Yarden O."/>
            <person name="Plamann M."/>
            <person name="Seiler S."/>
            <person name="Dunlap J."/>
            <person name="Radford A."/>
            <person name="Aramayo R."/>
            <person name="Natvig D.O."/>
            <person name="Alex L.A."/>
            <person name="Mannhaupt G."/>
            <person name="Ebbole D.J."/>
            <person name="Freitag M."/>
            <person name="Paulsen I."/>
            <person name="Sachs M.S."/>
            <person name="Lander E.S."/>
            <person name="Nusbaum C."/>
            <person name="Birren B."/>
        </authorList>
    </citation>
    <scope>NUCLEOTIDE SEQUENCE [LARGE SCALE GENOMIC DNA]</scope>
    <source>
        <strain evidence="3">ATCC 24698 / 74-OR23-1A / CBS 708.71 / DSM 1257 / FGSC 987</strain>
    </source>
</reference>
<dbReference type="PIR" id="T49714">
    <property type="entry name" value="T49714"/>
</dbReference>
<organism evidence="2 3">
    <name type="scientific">Neurospora crassa (strain ATCC 24698 / 74-OR23-1A / CBS 708.71 / DSM 1257 / FGSC 987)</name>
    <dbReference type="NCBI Taxonomy" id="367110"/>
    <lineage>
        <taxon>Eukaryota</taxon>
        <taxon>Fungi</taxon>
        <taxon>Dikarya</taxon>
        <taxon>Ascomycota</taxon>
        <taxon>Pezizomycotina</taxon>
        <taxon>Sordariomycetes</taxon>
        <taxon>Sordariomycetidae</taxon>
        <taxon>Sordariales</taxon>
        <taxon>Sordariaceae</taxon>
        <taxon>Neurospora</taxon>
    </lineage>
</organism>
<dbReference type="PaxDb" id="5141-EFNCRP00000003595"/>
<dbReference type="Proteomes" id="UP000001805">
    <property type="component" value="Chromosome 5, Linkage Group VI"/>
</dbReference>
<name>Q1K5Z5_NEUCR</name>
<dbReference type="AlphaFoldDB" id="Q1K5Z5"/>
<protein>
    <submittedName>
        <fullName evidence="2">Uncharacterized protein</fullName>
    </submittedName>
</protein>
<feature type="compositionally biased region" description="Pro residues" evidence="1">
    <location>
        <begin position="260"/>
        <end position="269"/>
    </location>
</feature>
<dbReference type="OrthoDB" id="4590921at2759"/>
<dbReference type="InParanoid" id="Q1K5Z5"/>
<sequence>MSFRPSSRTSASSTSSGSSIRTCREKRLPDSAAVGALVYFCGRNPRKVKAVRVYETTYLDNDTSDDLDCEMRSSVSSSKRSRRSGPSWVSSDSNCGRVKQEFYFVESRTGGYGSGAGYKGGEQQQQQQQQQPAQVAAARQWKPPKSGSEREFHSSKRSSKSGGSHKHSHGHGHRGRQGPPSATSEEEDEGKYDEEETDDGSRSVFGEFNYQGGGPGGPGASASPFPLGPPGMVPPPPTSCPPNGGLPGYHQQQPMYNMGGPPPPMPPMTPHGHRSFHHHPNILTAGTRPPMMSGSDGGRRGRGGHFQQDGNGI</sequence>
<evidence type="ECO:0000313" key="3">
    <source>
        <dbReference type="Proteomes" id="UP000001805"/>
    </source>
</evidence>
<dbReference type="RefSeq" id="XP_957557.1">
    <property type="nucleotide sequence ID" value="XM_952464.2"/>
</dbReference>
<evidence type="ECO:0000313" key="2">
    <source>
        <dbReference type="EMBL" id="EAA28321.1"/>
    </source>
</evidence>
<feature type="compositionally biased region" description="Pro residues" evidence="1">
    <location>
        <begin position="226"/>
        <end position="240"/>
    </location>
</feature>
<dbReference type="VEuPathDB" id="FungiDB:NCU03918"/>
<feature type="region of interest" description="Disordered" evidence="1">
    <location>
        <begin position="65"/>
        <end position="93"/>
    </location>
</feature>
<accession>Q1K5Z5</accession>
<dbReference type="OMA" id="PMTPHGH"/>
<proteinExistence type="predicted"/>
<evidence type="ECO:0000256" key="1">
    <source>
        <dbReference type="SAM" id="MobiDB-lite"/>
    </source>
</evidence>
<feature type="region of interest" description="Disordered" evidence="1">
    <location>
        <begin position="1"/>
        <end position="25"/>
    </location>
</feature>
<dbReference type="KEGG" id="ncr:NCU03918"/>
<feature type="region of interest" description="Disordered" evidence="1">
    <location>
        <begin position="114"/>
        <end position="313"/>
    </location>
</feature>
<feature type="compositionally biased region" description="Low complexity" evidence="1">
    <location>
        <begin position="1"/>
        <end position="21"/>
    </location>
</feature>
<gene>
    <name evidence="2" type="ORF">NCU03918</name>
</gene>
<dbReference type="HOGENOM" id="CLU_888746_0_0_1"/>